<dbReference type="PROSITE" id="PS51450">
    <property type="entry name" value="LRR"/>
    <property type="match status" value="1"/>
</dbReference>
<dbReference type="SMART" id="SM00369">
    <property type="entry name" value="LRR_TYP"/>
    <property type="match status" value="3"/>
</dbReference>
<organism evidence="4 5">
    <name type="scientific">Ranatra chinensis</name>
    <dbReference type="NCBI Taxonomy" id="642074"/>
    <lineage>
        <taxon>Eukaryota</taxon>
        <taxon>Metazoa</taxon>
        <taxon>Ecdysozoa</taxon>
        <taxon>Arthropoda</taxon>
        <taxon>Hexapoda</taxon>
        <taxon>Insecta</taxon>
        <taxon>Pterygota</taxon>
        <taxon>Neoptera</taxon>
        <taxon>Paraneoptera</taxon>
        <taxon>Hemiptera</taxon>
        <taxon>Heteroptera</taxon>
        <taxon>Panheteroptera</taxon>
        <taxon>Nepomorpha</taxon>
        <taxon>Nepidae</taxon>
        <taxon>Ranatrinae</taxon>
        <taxon>Ranatra</taxon>
    </lineage>
</organism>
<feature type="non-terminal residue" evidence="4">
    <location>
        <position position="1"/>
    </location>
</feature>
<sequence length="164" mass="18502">NNLTSLSGGGHFEDLSLLKIIDLRSNNLTTLTSDIRHLKNLEELYLNNNLLKCLPEGVGELSRLRILSLSFNRVKRLSEAVGRLANLRELYLQGNPALCHLPDSLARAANLRRLVIDVGRYVHPPNDTVLAGTREVLRYLAKRESTLFYLFNTSCNTLYCPVLQ</sequence>
<gene>
    <name evidence="4" type="ORF">AAG570_004792</name>
</gene>
<evidence type="ECO:0000313" key="4">
    <source>
        <dbReference type="EMBL" id="KAL1117467.1"/>
    </source>
</evidence>
<dbReference type="Proteomes" id="UP001558652">
    <property type="component" value="Unassembled WGS sequence"/>
</dbReference>
<keyword evidence="2" id="KW-0677">Repeat</keyword>
<dbReference type="InterPro" id="IPR001611">
    <property type="entry name" value="Leu-rich_rpt"/>
</dbReference>
<dbReference type="PANTHER" id="PTHR48051">
    <property type="match status" value="1"/>
</dbReference>
<dbReference type="SUPFAM" id="SSF52075">
    <property type="entry name" value="Outer arm dynein light chain 1"/>
    <property type="match status" value="1"/>
</dbReference>
<reference evidence="4 5" key="1">
    <citation type="submission" date="2024-07" db="EMBL/GenBank/DDBJ databases">
        <title>Chromosome-level genome assembly of the water stick insect Ranatra chinensis (Heteroptera: Nepidae).</title>
        <authorList>
            <person name="Liu X."/>
        </authorList>
    </citation>
    <scope>NUCLEOTIDE SEQUENCE [LARGE SCALE GENOMIC DNA]</scope>
    <source>
        <strain evidence="4">Cailab_2021Rc</strain>
        <tissue evidence="4">Muscle</tissue>
    </source>
</reference>
<dbReference type="InterPro" id="IPR032675">
    <property type="entry name" value="LRR_dom_sf"/>
</dbReference>
<dbReference type="InterPro" id="IPR055414">
    <property type="entry name" value="LRR_R13L4/SHOC2-like"/>
</dbReference>
<keyword evidence="1" id="KW-0433">Leucine-rich repeat</keyword>
<evidence type="ECO:0000313" key="5">
    <source>
        <dbReference type="Proteomes" id="UP001558652"/>
    </source>
</evidence>
<keyword evidence="5" id="KW-1185">Reference proteome</keyword>
<evidence type="ECO:0000256" key="2">
    <source>
        <dbReference type="ARBA" id="ARBA00022737"/>
    </source>
</evidence>
<dbReference type="InterPro" id="IPR003591">
    <property type="entry name" value="Leu-rich_rpt_typical-subtyp"/>
</dbReference>
<dbReference type="Gene3D" id="3.80.10.10">
    <property type="entry name" value="Ribonuclease Inhibitor"/>
    <property type="match status" value="1"/>
</dbReference>
<comment type="caution">
    <text evidence="4">The sequence shown here is derived from an EMBL/GenBank/DDBJ whole genome shotgun (WGS) entry which is preliminary data.</text>
</comment>
<dbReference type="InterPro" id="IPR050216">
    <property type="entry name" value="LRR_domain-containing"/>
</dbReference>
<dbReference type="Pfam" id="PF23598">
    <property type="entry name" value="LRR_14"/>
    <property type="match status" value="1"/>
</dbReference>
<dbReference type="AlphaFoldDB" id="A0ABD0Y1W5"/>
<evidence type="ECO:0000256" key="1">
    <source>
        <dbReference type="ARBA" id="ARBA00022614"/>
    </source>
</evidence>
<protein>
    <recommendedName>
        <fullName evidence="3">Disease resistance R13L4/SHOC-2-like LRR domain-containing protein</fullName>
    </recommendedName>
</protein>
<dbReference type="EMBL" id="JBFDAA010000016">
    <property type="protein sequence ID" value="KAL1117467.1"/>
    <property type="molecule type" value="Genomic_DNA"/>
</dbReference>
<feature type="domain" description="Disease resistance R13L4/SHOC-2-like LRR" evidence="3">
    <location>
        <begin position="11"/>
        <end position="120"/>
    </location>
</feature>
<evidence type="ECO:0000259" key="3">
    <source>
        <dbReference type="Pfam" id="PF23598"/>
    </source>
</evidence>
<dbReference type="PANTHER" id="PTHR48051:SF1">
    <property type="entry name" value="RAS SUPPRESSOR PROTEIN 1"/>
    <property type="match status" value="1"/>
</dbReference>
<accession>A0ABD0Y1W5</accession>
<name>A0ABD0Y1W5_9HEMI</name>
<proteinExistence type="predicted"/>